<feature type="compositionally biased region" description="Polar residues" evidence="1">
    <location>
        <begin position="17"/>
        <end position="27"/>
    </location>
</feature>
<dbReference type="AlphaFoldDB" id="A0A559IGT8"/>
<proteinExistence type="predicted"/>
<name>A0A559IGT8_9BACL</name>
<evidence type="ECO:0000313" key="2">
    <source>
        <dbReference type="EMBL" id="TVX86740.1"/>
    </source>
</evidence>
<reference evidence="2 3" key="1">
    <citation type="submission" date="2019-07" db="EMBL/GenBank/DDBJ databases">
        <authorList>
            <person name="Kim J."/>
        </authorList>
    </citation>
    <scope>NUCLEOTIDE SEQUENCE [LARGE SCALE GENOMIC DNA]</scope>
    <source>
        <strain evidence="2 3">N4</strain>
    </source>
</reference>
<organism evidence="2 3">
    <name type="scientific">Paenibacillus agilis</name>
    <dbReference type="NCBI Taxonomy" id="3020863"/>
    <lineage>
        <taxon>Bacteria</taxon>
        <taxon>Bacillati</taxon>
        <taxon>Bacillota</taxon>
        <taxon>Bacilli</taxon>
        <taxon>Bacillales</taxon>
        <taxon>Paenibacillaceae</taxon>
        <taxon>Paenibacillus</taxon>
    </lineage>
</organism>
<dbReference type="RefSeq" id="WP_144994287.1">
    <property type="nucleotide sequence ID" value="NZ_VNJK01000005.1"/>
</dbReference>
<feature type="compositionally biased region" description="Low complexity" evidence="1">
    <location>
        <begin position="37"/>
        <end position="57"/>
    </location>
</feature>
<dbReference type="EMBL" id="VNJK01000005">
    <property type="protein sequence ID" value="TVX86740.1"/>
    <property type="molecule type" value="Genomic_DNA"/>
</dbReference>
<dbReference type="Proteomes" id="UP000318102">
    <property type="component" value="Unassembled WGS sequence"/>
</dbReference>
<keyword evidence="3" id="KW-1185">Reference proteome</keyword>
<gene>
    <name evidence="2" type="ORF">FPZ44_22720</name>
</gene>
<feature type="region of interest" description="Disordered" evidence="1">
    <location>
        <begin position="1"/>
        <end position="57"/>
    </location>
</feature>
<accession>A0A559IGT8</accession>
<comment type="caution">
    <text evidence="2">The sequence shown here is derived from an EMBL/GenBank/DDBJ whole genome shotgun (WGS) entry which is preliminary data.</text>
</comment>
<dbReference type="OrthoDB" id="2678943at2"/>
<feature type="compositionally biased region" description="Basic residues" evidence="1">
    <location>
        <begin position="1"/>
        <end position="10"/>
    </location>
</feature>
<sequence>MSKQPTRHVAKPVVKQSVKQTVRSTAKQPPLKELKPTNKTVNPTTKKTTKSTNKTSTVFQGPYLNRFTVVWVQRNGIPFNTRGFTARAFANGVLIATAPFDNFGVVQFRNIGTPTNVPLVVRTFNANGVQFRRSRVIPPGNEAFVFIG</sequence>
<protein>
    <submittedName>
        <fullName evidence="2">Uncharacterized protein</fullName>
    </submittedName>
</protein>
<evidence type="ECO:0000313" key="3">
    <source>
        <dbReference type="Proteomes" id="UP000318102"/>
    </source>
</evidence>
<evidence type="ECO:0000256" key="1">
    <source>
        <dbReference type="SAM" id="MobiDB-lite"/>
    </source>
</evidence>